<dbReference type="Proteomes" id="UP001199642">
    <property type="component" value="Chromosome"/>
</dbReference>
<dbReference type="RefSeq" id="WP_231819184.1">
    <property type="nucleotide sequence ID" value="NZ_CP082781.1"/>
</dbReference>
<dbReference type="InterPro" id="IPR009467">
    <property type="entry name" value="Glycolipid-bd_prot_put"/>
</dbReference>
<dbReference type="EMBL" id="CP082781">
    <property type="protein sequence ID" value="UGS25272.1"/>
    <property type="molecule type" value="Genomic_DNA"/>
</dbReference>
<dbReference type="SUPFAM" id="SSF159275">
    <property type="entry name" value="PA1994-like"/>
    <property type="match status" value="1"/>
</dbReference>
<reference evidence="1 2" key="1">
    <citation type="submission" date="2023-01" db="EMBL/GenBank/DDBJ databases">
        <title>Characterization of estradiol degrading bacteria Microbacterium sp. MZT7 and reveal degrading genes through genome analysis.</title>
        <authorList>
            <person name="Hao P."/>
            <person name="Gao Y."/>
        </authorList>
    </citation>
    <scope>NUCLEOTIDE SEQUENCE [LARGE SCALE GENOMIC DNA]</scope>
    <source>
        <strain evidence="1 2">MZT7</strain>
    </source>
</reference>
<name>A0ABY3RNQ9_9MICO</name>
<gene>
    <name evidence="1" type="ORF">K8F61_11290</name>
</gene>
<dbReference type="Pfam" id="PF06475">
    <property type="entry name" value="Glycolipid_bind"/>
    <property type="match status" value="1"/>
</dbReference>
<keyword evidence="2" id="KW-1185">Reference proteome</keyword>
<evidence type="ECO:0000313" key="1">
    <source>
        <dbReference type="EMBL" id="UGS25272.1"/>
    </source>
</evidence>
<sequence>MSDGDRYQWQGIDDPDRTDLAHVRFSGDAMRAHGTSITRAYATSWSLDVGPGWITRSLEVDAHGAGWRRSLRLTRDADGAWSAEADARGEADLAPPGLADPEAVRGAVDCDLGLCPLTNTMPIRRLDLLHRSAEDAPLVMAWVEVPSLRVIRSEQLYGSFGDGRIRYASANRDFAAELTADRDAVVVDYPQLARRVAPR</sequence>
<evidence type="ECO:0000313" key="2">
    <source>
        <dbReference type="Proteomes" id="UP001199642"/>
    </source>
</evidence>
<protein>
    <submittedName>
        <fullName evidence="1">Glycolipid-binding domain-containing protein</fullName>
    </submittedName>
</protein>
<proteinExistence type="predicted"/>
<accession>A0ABY3RNQ9</accession>
<organism evidence="1 2">
    <name type="scientific">Microbacterium resistens</name>
    <dbReference type="NCBI Taxonomy" id="156977"/>
    <lineage>
        <taxon>Bacteria</taxon>
        <taxon>Bacillati</taxon>
        <taxon>Actinomycetota</taxon>
        <taxon>Actinomycetes</taxon>
        <taxon>Micrococcales</taxon>
        <taxon>Microbacteriaceae</taxon>
        <taxon>Microbacterium</taxon>
    </lineage>
</organism>